<evidence type="ECO:0000256" key="7">
    <source>
        <dbReference type="ARBA" id="ARBA00007490"/>
    </source>
</evidence>
<proteinExistence type="inferred from homology"/>
<evidence type="ECO:0000256" key="17">
    <source>
        <dbReference type="ARBA" id="ARBA00030571"/>
    </source>
</evidence>
<evidence type="ECO:0000256" key="11">
    <source>
        <dbReference type="ARBA" id="ARBA00022679"/>
    </source>
</evidence>
<evidence type="ECO:0000256" key="19">
    <source>
        <dbReference type="PIRSR" id="PIRSR006135-2"/>
    </source>
</evidence>
<dbReference type="Pfam" id="PF02283">
    <property type="entry name" value="CobU"/>
    <property type="match status" value="1"/>
</dbReference>
<evidence type="ECO:0000313" key="21">
    <source>
        <dbReference type="Proteomes" id="UP000324269"/>
    </source>
</evidence>
<dbReference type="GO" id="GO:0043752">
    <property type="term" value="F:adenosylcobinamide kinase activity"/>
    <property type="evidence" value="ECO:0007669"/>
    <property type="project" value="UniProtKB-EC"/>
</dbReference>
<evidence type="ECO:0000256" key="1">
    <source>
        <dbReference type="ARBA" id="ARBA00000312"/>
    </source>
</evidence>
<evidence type="ECO:0000256" key="16">
    <source>
        <dbReference type="ARBA" id="ARBA00029570"/>
    </source>
</evidence>
<sequence>MRRGGIGLGTLYFITGGVRSGKSSFAEKWAIEKKKSNVPLVYLACGVNTDREMEQRILKHQQDRQASAVEWTTIECPNSIERIINQIPQHSVVLLDCLTTLLTNEMYGSHEEKDQYIEEKIYQSIVQLLNKVDVLFLVSNELVSDLPIDSKDILTFQKRLGALHIRMVKKACVAIEMTAGIPVVKKRGPNEEGRFPHDPI</sequence>
<keyword evidence="15 19" id="KW-0342">GTP-binding</keyword>
<comment type="catalytic activity">
    <reaction evidence="1">
        <text>adenosylcob(III)inamide + ATP = adenosylcob(III)inamide phosphate + ADP + H(+)</text>
        <dbReference type="Rhea" id="RHEA:15769"/>
        <dbReference type="ChEBI" id="CHEBI:2480"/>
        <dbReference type="ChEBI" id="CHEBI:15378"/>
        <dbReference type="ChEBI" id="CHEBI:30616"/>
        <dbReference type="ChEBI" id="CHEBI:58502"/>
        <dbReference type="ChEBI" id="CHEBI:456216"/>
        <dbReference type="EC" id="2.7.1.156"/>
    </reaction>
</comment>
<dbReference type="OrthoDB" id="9799422at2"/>
<evidence type="ECO:0000313" key="20">
    <source>
        <dbReference type="EMBL" id="TYS84415.1"/>
    </source>
</evidence>
<dbReference type="EC" id="2.7.1.156" evidence="8"/>
<dbReference type="UniPathway" id="UPA00148">
    <property type="reaction ID" value="UER00236"/>
</dbReference>
<feature type="binding site" evidence="19">
    <location>
        <begin position="16"/>
        <end position="23"/>
    </location>
    <ligand>
        <name>GTP</name>
        <dbReference type="ChEBI" id="CHEBI:37565"/>
    </ligand>
</feature>
<evidence type="ECO:0000256" key="3">
    <source>
        <dbReference type="ARBA" id="ARBA00001522"/>
    </source>
</evidence>
<dbReference type="InterPro" id="IPR003203">
    <property type="entry name" value="CobU/CobP"/>
</dbReference>
<evidence type="ECO:0000256" key="9">
    <source>
        <dbReference type="ARBA" id="ARBA00012523"/>
    </source>
</evidence>
<evidence type="ECO:0000256" key="6">
    <source>
        <dbReference type="ARBA" id="ARBA00005159"/>
    </source>
</evidence>
<keyword evidence="10" id="KW-0169">Cobalamin biosynthesis</keyword>
<dbReference type="GO" id="GO:0005524">
    <property type="term" value="F:ATP binding"/>
    <property type="evidence" value="ECO:0007669"/>
    <property type="project" value="UniProtKB-KW"/>
</dbReference>
<dbReference type="SUPFAM" id="SSF52540">
    <property type="entry name" value="P-loop containing nucleoside triphosphate hydrolases"/>
    <property type="match status" value="1"/>
</dbReference>
<evidence type="ECO:0000256" key="14">
    <source>
        <dbReference type="ARBA" id="ARBA00022840"/>
    </source>
</evidence>
<comment type="similarity">
    <text evidence="7">Belongs to the CobU/CobP family.</text>
</comment>
<accession>A0A5D4UAK8</accession>
<feature type="binding site" evidence="19">
    <location>
        <begin position="44"/>
        <end position="46"/>
    </location>
    <ligand>
        <name>GTP</name>
        <dbReference type="ChEBI" id="CHEBI:37565"/>
    </ligand>
</feature>
<comment type="catalytic activity">
    <reaction evidence="2">
        <text>adenosylcob(III)inamide phosphate + GTP + H(+) = adenosylcob(III)inamide-GDP + diphosphate</text>
        <dbReference type="Rhea" id="RHEA:22712"/>
        <dbReference type="ChEBI" id="CHEBI:15378"/>
        <dbReference type="ChEBI" id="CHEBI:33019"/>
        <dbReference type="ChEBI" id="CHEBI:37565"/>
        <dbReference type="ChEBI" id="CHEBI:58502"/>
        <dbReference type="ChEBI" id="CHEBI:60487"/>
        <dbReference type="EC" id="2.7.7.62"/>
    </reaction>
</comment>
<reference evidence="20 21" key="1">
    <citation type="submission" date="2019-08" db="EMBL/GenBank/DDBJ databases">
        <title>Bacillus genomes from the desert of Cuatro Cienegas, Coahuila.</title>
        <authorList>
            <person name="Olmedo-Alvarez G."/>
        </authorList>
    </citation>
    <scope>NUCLEOTIDE SEQUENCE [LARGE SCALE GENOMIC DNA]</scope>
    <source>
        <strain evidence="20 21">CH87b_3T</strain>
    </source>
</reference>
<feature type="active site" description="GMP-histidine intermediate" evidence="18">
    <location>
        <position position="60"/>
    </location>
</feature>
<dbReference type="AlphaFoldDB" id="A0A5D4UAK8"/>
<dbReference type="Proteomes" id="UP000324269">
    <property type="component" value="Unassembled WGS sequence"/>
</dbReference>
<dbReference type="PIRSF" id="PIRSF006135">
    <property type="entry name" value="CobU"/>
    <property type="match status" value="1"/>
</dbReference>
<gene>
    <name evidence="20" type="ORF">FZC85_13600</name>
</gene>
<dbReference type="Gene3D" id="3.40.50.300">
    <property type="entry name" value="P-loop containing nucleotide triphosphate hydrolases"/>
    <property type="match status" value="1"/>
</dbReference>
<evidence type="ECO:0000256" key="15">
    <source>
        <dbReference type="ARBA" id="ARBA00023134"/>
    </source>
</evidence>
<evidence type="ECO:0000256" key="13">
    <source>
        <dbReference type="ARBA" id="ARBA00022777"/>
    </source>
</evidence>
<evidence type="ECO:0000256" key="2">
    <source>
        <dbReference type="ARBA" id="ARBA00000711"/>
    </source>
</evidence>
<dbReference type="PANTHER" id="PTHR34848">
    <property type="match status" value="1"/>
</dbReference>
<evidence type="ECO:0000256" key="18">
    <source>
        <dbReference type="PIRSR" id="PIRSR006135-1"/>
    </source>
</evidence>
<dbReference type="GO" id="GO:0005525">
    <property type="term" value="F:GTP binding"/>
    <property type="evidence" value="ECO:0007669"/>
    <property type="project" value="UniProtKB-KW"/>
</dbReference>
<keyword evidence="14" id="KW-0067">ATP-binding</keyword>
<dbReference type="GO" id="GO:0009236">
    <property type="term" value="P:cobalamin biosynthetic process"/>
    <property type="evidence" value="ECO:0007669"/>
    <property type="project" value="UniProtKB-UniPathway"/>
</dbReference>
<keyword evidence="11" id="KW-0808">Transferase</keyword>
<comment type="caution">
    <text evidence="20">The sequence shown here is derived from an EMBL/GenBank/DDBJ whole genome shotgun (WGS) entry which is preliminary data.</text>
</comment>
<comment type="function">
    <text evidence="4">Catalyzes ATP-dependent phosphorylation of adenosylcobinamide and addition of GMP to adenosylcobinamide phosphate.</text>
</comment>
<evidence type="ECO:0000256" key="5">
    <source>
        <dbReference type="ARBA" id="ARBA00004692"/>
    </source>
</evidence>
<evidence type="ECO:0000256" key="10">
    <source>
        <dbReference type="ARBA" id="ARBA00022573"/>
    </source>
</evidence>
<dbReference type="PANTHER" id="PTHR34848:SF1">
    <property type="entry name" value="BIFUNCTIONAL ADENOSYLCOBALAMIN BIOSYNTHESIS PROTEIN COBU"/>
    <property type="match status" value="1"/>
</dbReference>
<organism evidence="20 21">
    <name type="scientific">Rossellomorea aquimaris</name>
    <dbReference type="NCBI Taxonomy" id="189382"/>
    <lineage>
        <taxon>Bacteria</taxon>
        <taxon>Bacillati</taxon>
        <taxon>Bacillota</taxon>
        <taxon>Bacilli</taxon>
        <taxon>Bacillales</taxon>
        <taxon>Bacillaceae</taxon>
        <taxon>Rossellomorea</taxon>
    </lineage>
</organism>
<name>A0A5D4UAK8_9BACI</name>
<dbReference type="GO" id="GO:0008820">
    <property type="term" value="F:cobinamide phosphate guanylyltransferase activity"/>
    <property type="evidence" value="ECO:0007669"/>
    <property type="project" value="UniProtKB-EC"/>
</dbReference>
<dbReference type="EC" id="2.7.7.62" evidence="9"/>
<dbReference type="InterPro" id="IPR027417">
    <property type="entry name" value="P-loop_NTPase"/>
</dbReference>
<evidence type="ECO:0000256" key="12">
    <source>
        <dbReference type="ARBA" id="ARBA00022741"/>
    </source>
</evidence>
<keyword evidence="13" id="KW-0418">Kinase</keyword>
<comment type="pathway">
    <text evidence="5">Cofactor biosynthesis; adenosylcobalamin biosynthesis; adenosylcobalamin from cob(II)yrinate a,c-diamide: step 6/7.</text>
</comment>
<evidence type="ECO:0000256" key="4">
    <source>
        <dbReference type="ARBA" id="ARBA00003889"/>
    </source>
</evidence>
<feature type="binding site" evidence="19">
    <location>
        <position position="96"/>
    </location>
    <ligand>
        <name>GTP</name>
        <dbReference type="ChEBI" id="CHEBI:37565"/>
    </ligand>
</feature>
<dbReference type="EMBL" id="VTEZ01000004">
    <property type="protein sequence ID" value="TYS84415.1"/>
    <property type="molecule type" value="Genomic_DNA"/>
</dbReference>
<comment type="pathway">
    <text evidence="6">Cofactor biosynthesis; adenosylcobalamin biosynthesis; adenosylcobalamin from cob(II)yrinate a,c-diamide: step 5/7.</text>
</comment>
<comment type="catalytic activity">
    <reaction evidence="3">
        <text>adenosylcob(III)inamide + GTP = adenosylcob(III)inamide phosphate + GDP + H(+)</text>
        <dbReference type="Rhea" id="RHEA:15765"/>
        <dbReference type="ChEBI" id="CHEBI:2480"/>
        <dbReference type="ChEBI" id="CHEBI:15378"/>
        <dbReference type="ChEBI" id="CHEBI:37565"/>
        <dbReference type="ChEBI" id="CHEBI:58189"/>
        <dbReference type="ChEBI" id="CHEBI:58502"/>
        <dbReference type="EC" id="2.7.1.156"/>
    </reaction>
</comment>
<evidence type="ECO:0000256" key="8">
    <source>
        <dbReference type="ARBA" id="ARBA00012016"/>
    </source>
</evidence>
<feature type="binding site" evidence="19">
    <location>
        <position position="75"/>
    </location>
    <ligand>
        <name>GTP</name>
        <dbReference type="ChEBI" id="CHEBI:37565"/>
    </ligand>
</feature>
<protein>
    <recommendedName>
        <fullName evidence="16">Adenosylcobinamide kinase</fullName>
        <ecNumber evidence="8">2.7.1.156</ecNumber>
        <ecNumber evidence="9">2.7.7.62</ecNumber>
    </recommendedName>
    <alternativeName>
        <fullName evidence="17">Adenosylcobinamide-phosphate guanylyltransferase</fullName>
    </alternativeName>
</protein>
<keyword evidence="12 19" id="KW-0547">Nucleotide-binding</keyword>